<dbReference type="InterPro" id="IPR049704">
    <property type="entry name" value="Aminotrans_3_PPA_site"/>
</dbReference>
<evidence type="ECO:0000256" key="4">
    <source>
        <dbReference type="ARBA" id="ARBA00022679"/>
    </source>
</evidence>
<dbReference type="AlphaFoldDB" id="W0FT44"/>
<dbReference type="NCBIfam" id="NF002325">
    <property type="entry name" value="PRK01278.1"/>
    <property type="match status" value="1"/>
</dbReference>
<evidence type="ECO:0000256" key="7">
    <source>
        <dbReference type="RuleBase" id="RU003560"/>
    </source>
</evidence>
<keyword evidence="2 8" id="KW-0032">Aminotransferase</keyword>
<dbReference type="NCBIfam" id="TIGR00707">
    <property type="entry name" value="argD"/>
    <property type="match status" value="1"/>
</dbReference>
<dbReference type="Gene3D" id="3.40.640.10">
    <property type="entry name" value="Type I PLP-dependent aspartate aminotransferase-like (Major domain)"/>
    <property type="match status" value="1"/>
</dbReference>
<comment type="cofactor">
    <cofactor evidence="1">
        <name>pyridoxal 5'-phosphate</name>
        <dbReference type="ChEBI" id="CHEBI:597326"/>
    </cofactor>
</comment>
<keyword evidence="4 8" id="KW-0808">Transferase</keyword>
<evidence type="ECO:0000256" key="3">
    <source>
        <dbReference type="ARBA" id="ARBA00022605"/>
    </source>
</evidence>
<evidence type="ECO:0000256" key="6">
    <source>
        <dbReference type="ARBA" id="ARBA00029440"/>
    </source>
</evidence>
<dbReference type="InterPro" id="IPR015421">
    <property type="entry name" value="PyrdxlP-dep_Trfase_major"/>
</dbReference>
<accession>W0FT44</accession>
<dbReference type="Gene3D" id="3.90.1150.10">
    <property type="entry name" value="Aspartate Aminotransferase, domain 1"/>
    <property type="match status" value="1"/>
</dbReference>
<dbReference type="InterPro" id="IPR015422">
    <property type="entry name" value="PyrdxlP-dep_Trfase_small"/>
</dbReference>
<dbReference type="FunFam" id="3.40.640.10:FF:000004">
    <property type="entry name" value="Acetylornithine aminotransferase"/>
    <property type="match status" value="1"/>
</dbReference>
<evidence type="ECO:0000256" key="2">
    <source>
        <dbReference type="ARBA" id="ARBA00022576"/>
    </source>
</evidence>
<name>W0FT44_9BACT</name>
<dbReference type="EMBL" id="KC246867">
    <property type="protein sequence ID" value="AHF26122.1"/>
    <property type="molecule type" value="Genomic_DNA"/>
</dbReference>
<dbReference type="InterPro" id="IPR005814">
    <property type="entry name" value="Aminotrans_3"/>
</dbReference>
<evidence type="ECO:0000256" key="1">
    <source>
        <dbReference type="ARBA" id="ARBA00001933"/>
    </source>
</evidence>
<evidence type="ECO:0000313" key="8">
    <source>
        <dbReference type="EMBL" id="AHF26122.1"/>
    </source>
</evidence>
<keyword evidence="5 7" id="KW-0663">Pyridoxal phosphate</keyword>
<dbReference type="InterPro" id="IPR050103">
    <property type="entry name" value="Class-III_PLP-dep_AT"/>
</dbReference>
<reference evidence="8" key="1">
    <citation type="journal article" date="2013" name="PLoS ONE">
        <title>Metagenomic insights into the carbohydrate-active enzymes carried by the microorganisms adhering to solid digesta in the rumen of cows.</title>
        <authorList>
            <person name="Wang L."/>
            <person name="Hatem A."/>
            <person name="Catalyurek U.V."/>
            <person name="Morrison M."/>
            <person name="Yu Z."/>
        </authorList>
    </citation>
    <scope>NUCLEOTIDE SEQUENCE</scope>
</reference>
<dbReference type="SUPFAM" id="SSF53383">
    <property type="entry name" value="PLP-dependent transferases"/>
    <property type="match status" value="1"/>
</dbReference>
<comment type="similarity">
    <text evidence="7">Belongs to the class-III pyridoxal-phosphate-dependent aminotransferase family.</text>
</comment>
<dbReference type="PANTHER" id="PTHR11986">
    <property type="entry name" value="AMINOTRANSFERASE CLASS III"/>
    <property type="match status" value="1"/>
</dbReference>
<dbReference type="InterPro" id="IPR015424">
    <property type="entry name" value="PyrdxlP-dep_Trfase"/>
</dbReference>
<dbReference type="GO" id="GO:0030170">
    <property type="term" value="F:pyridoxal phosphate binding"/>
    <property type="evidence" value="ECO:0007669"/>
    <property type="project" value="InterPro"/>
</dbReference>
<comment type="pathway">
    <text evidence="6">Amino-acid biosynthesis.</text>
</comment>
<dbReference type="GO" id="GO:0006526">
    <property type="term" value="P:L-arginine biosynthetic process"/>
    <property type="evidence" value="ECO:0007669"/>
    <property type="project" value="UniProtKB-ARBA"/>
</dbReference>
<dbReference type="CDD" id="cd00610">
    <property type="entry name" value="OAT_like"/>
    <property type="match status" value="1"/>
</dbReference>
<dbReference type="PROSITE" id="PS00600">
    <property type="entry name" value="AA_TRANSFER_CLASS_3"/>
    <property type="match status" value="1"/>
</dbReference>
<dbReference type="PANTHER" id="PTHR11986:SF79">
    <property type="entry name" value="ACETYLORNITHINE AMINOTRANSFERASE, MITOCHONDRIAL"/>
    <property type="match status" value="1"/>
</dbReference>
<dbReference type="PIRSF" id="PIRSF000521">
    <property type="entry name" value="Transaminase_4ab_Lys_Orn"/>
    <property type="match status" value="1"/>
</dbReference>
<dbReference type="InterPro" id="IPR004636">
    <property type="entry name" value="AcOrn/SuccOrn_fam"/>
</dbReference>
<dbReference type="GO" id="GO:0008483">
    <property type="term" value="F:transaminase activity"/>
    <property type="evidence" value="ECO:0007669"/>
    <property type="project" value="UniProtKB-KW"/>
</dbReference>
<keyword evidence="3" id="KW-0028">Amino-acid biosynthesis</keyword>
<evidence type="ECO:0000256" key="5">
    <source>
        <dbReference type="ARBA" id="ARBA00022898"/>
    </source>
</evidence>
<sequence length="411" mass="44392">MTLQQQQQLEETYVMHTFGRKPVEFVRGEGMRLWDDAGREYLDFLSGIGVVSLGHCHPALVEALSAQVAKLMHVSNYYYIEGRGELAEKLSNLLKANLSCAHAEPWQTFFANSGAEANECAIKLARLYARRQAEAAGSDARPQLIVTLERSFHGRTCETLAATAQPVKQEAFSPLPTEKLYVPVPSNDVAALEKTFAELGDQICGMLVEPVQGECGVYPCTEEFLQAARRLTKEHGAVLVFDEVQCGMYRCGTYPFAFQHSDVMPDIVTMAKGIAGGVPMGACSARTRVAKVFEPGIHGSTFGGSNLAIAAANVVLDTIAAEGIASNVAEVGAYFREQLAALPQVVEVRGMGLMVAADLEDGIDANAIVLAGLKVGLVFNATSQHTLRFLPPLVCKREDVDTLIERLGALL</sequence>
<organism evidence="8">
    <name type="scientific">uncultured bacterium Contigcl_1769</name>
    <dbReference type="NCBI Taxonomy" id="1393659"/>
    <lineage>
        <taxon>Bacteria</taxon>
        <taxon>environmental samples</taxon>
    </lineage>
</organism>
<dbReference type="GO" id="GO:0042802">
    <property type="term" value="F:identical protein binding"/>
    <property type="evidence" value="ECO:0007669"/>
    <property type="project" value="TreeGrafter"/>
</dbReference>
<protein>
    <submittedName>
        <fullName evidence="8">PLP-dependent aminotransferase</fullName>
    </submittedName>
</protein>
<proteinExistence type="inferred from homology"/>
<dbReference type="Pfam" id="PF00202">
    <property type="entry name" value="Aminotran_3"/>
    <property type="match status" value="1"/>
</dbReference>